<evidence type="ECO:0000256" key="4">
    <source>
        <dbReference type="ARBA" id="ARBA00022485"/>
    </source>
</evidence>
<organism evidence="16 17">
    <name type="scientific">Lactobacillus xujianguonis</name>
    <dbReference type="NCBI Taxonomy" id="2495899"/>
    <lineage>
        <taxon>Bacteria</taxon>
        <taxon>Bacillati</taxon>
        <taxon>Bacillota</taxon>
        <taxon>Bacilli</taxon>
        <taxon>Lactobacillales</taxon>
        <taxon>Lactobacillaceae</taxon>
        <taxon>Lactobacillus</taxon>
    </lineage>
</organism>
<dbReference type="InterPro" id="IPR005467">
    <property type="entry name" value="His_kinase_dom"/>
</dbReference>
<evidence type="ECO:0000256" key="10">
    <source>
        <dbReference type="ARBA" id="ARBA00023012"/>
    </source>
</evidence>
<dbReference type="AlphaFoldDB" id="A0A437SVM2"/>
<dbReference type="SMART" id="SM00387">
    <property type="entry name" value="HATPase_c"/>
    <property type="match status" value="1"/>
</dbReference>
<name>A0A437SVM2_9LACO</name>
<comment type="function">
    <text evidence="12">Member of the two-component regulatory system NreB/NreC involved in the control of dissimilatory nitrate/nitrite reduction in response to oxygen. NreB functions as a direct oxygen sensor histidine kinase which is autophosphorylated, in the absence of oxygen, probably at the conserved histidine residue, and transfers its phosphate group probably to a conserved aspartate residue of NreC. NreB/NreC activates the expression of the nitrate (narGHJI) and nitrite (nir) reductase operons, as well as the putative nitrate transporter gene narT.</text>
</comment>
<comment type="PTM">
    <text evidence="14">Autophosphorylated.</text>
</comment>
<evidence type="ECO:0000256" key="6">
    <source>
        <dbReference type="ARBA" id="ARBA00022679"/>
    </source>
</evidence>
<keyword evidence="7" id="KW-0479">Metal-binding</keyword>
<comment type="caution">
    <text evidence="16">The sequence shown here is derived from an EMBL/GenBank/DDBJ whole genome shotgun (WGS) entry which is preliminary data.</text>
</comment>
<evidence type="ECO:0000256" key="5">
    <source>
        <dbReference type="ARBA" id="ARBA00022490"/>
    </source>
</evidence>
<dbReference type="Proteomes" id="UP000288291">
    <property type="component" value="Unassembled WGS sequence"/>
</dbReference>
<dbReference type="CDD" id="cd16917">
    <property type="entry name" value="HATPase_UhpB-NarQ-NarX-like"/>
    <property type="match status" value="1"/>
</dbReference>
<dbReference type="InterPro" id="IPR004358">
    <property type="entry name" value="Sig_transdc_His_kin-like_C"/>
</dbReference>
<reference evidence="16 17" key="1">
    <citation type="submission" date="2018-12" db="EMBL/GenBank/DDBJ databases">
        <authorList>
            <person name="Meng J."/>
        </authorList>
    </citation>
    <scope>NUCLEOTIDE SEQUENCE [LARGE SCALE GENOMIC DNA]</scope>
    <source>
        <strain evidence="16 17">HT111-2</strain>
    </source>
</reference>
<dbReference type="InterPro" id="IPR011712">
    <property type="entry name" value="Sig_transdc_His_kin_sub3_dim/P"/>
</dbReference>
<dbReference type="Pfam" id="PF07730">
    <property type="entry name" value="HisKA_3"/>
    <property type="match status" value="1"/>
</dbReference>
<evidence type="ECO:0000256" key="13">
    <source>
        <dbReference type="PIRNR" id="PIRNR037432"/>
    </source>
</evidence>
<keyword evidence="5" id="KW-0963">Cytoplasm</keyword>
<evidence type="ECO:0000256" key="8">
    <source>
        <dbReference type="ARBA" id="ARBA00022777"/>
    </source>
</evidence>
<accession>A0A437SVM2</accession>
<keyword evidence="6 13" id="KW-0808">Transferase</keyword>
<keyword evidence="8 13" id="KW-0418">Kinase</keyword>
<dbReference type="PROSITE" id="PS50109">
    <property type="entry name" value="HIS_KIN"/>
    <property type="match status" value="1"/>
</dbReference>
<dbReference type="EMBL" id="RXIA01000010">
    <property type="protein sequence ID" value="RVU70974.1"/>
    <property type="molecule type" value="Genomic_DNA"/>
</dbReference>
<dbReference type="GO" id="GO:0000155">
    <property type="term" value="F:phosphorelay sensor kinase activity"/>
    <property type="evidence" value="ECO:0007669"/>
    <property type="project" value="InterPro"/>
</dbReference>
<evidence type="ECO:0000313" key="16">
    <source>
        <dbReference type="EMBL" id="RVU70974.1"/>
    </source>
</evidence>
<comment type="cofactor">
    <cofactor evidence="2">
        <name>[4Fe-4S] cluster</name>
        <dbReference type="ChEBI" id="CHEBI:49883"/>
    </cofactor>
</comment>
<dbReference type="PRINTS" id="PR00344">
    <property type="entry name" value="BCTRLSENSOR"/>
</dbReference>
<dbReference type="GO" id="GO:0046983">
    <property type="term" value="F:protein dimerization activity"/>
    <property type="evidence" value="ECO:0007669"/>
    <property type="project" value="InterPro"/>
</dbReference>
<evidence type="ECO:0000256" key="2">
    <source>
        <dbReference type="ARBA" id="ARBA00001966"/>
    </source>
</evidence>
<evidence type="ECO:0000259" key="15">
    <source>
        <dbReference type="PROSITE" id="PS50109"/>
    </source>
</evidence>
<evidence type="ECO:0000256" key="3">
    <source>
        <dbReference type="ARBA" id="ARBA00004496"/>
    </source>
</evidence>
<keyword evidence="13" id="KW-0067">ATP-binding</keyword>
<dbReference type="Gene3D" id="3.30.565.10">
    <property type="entry name" value="Histidine kinase-like ATPase, C-terminal domain"/>
    <property type="match status" value="1"/>
</dbReference>
<evidence type="ECO:0000256" key="14">
    <source>
        <dbReference type="PIRSR" id="PIRSR037432-51"/>
    </source>
</evidence>
<evidence type="ECO:0000256" key="12">
    <source>
        <dbReference type="ARBA" id="ARBA00024827"/>
    </source>
</evidence>
<gene>
    <name evidence="16" type="ORF">EJK17_04520</name>
</gene>
<dbReference type="GO" id="GO:0005506">
    <property type="term" value="F:iron ion binding"/>
    <property type="evidence" value="ECO:0007669"/>
    <property type="project" value="InterPro"/>
</dbReference>
<evidence type="ECO:0000256" key="11">
    <source>
        <dbReference type="ARBA" id="ARBA00023014"/>
    </source>
</evidence>
<dbReference type="InterPro" id="IPR050482">
    <property type="entry name" value="Sensor_HK_TwoCompSys"/>
</dbReference>
<dbReference type="GO" id="GO:0005737">
    <property type="term" value="C:cytoplasm"/>
    <property type="evidence" value="ECO:0007669"/>
    <property type="project" value="UniProtKB-SubCell"/>
</dbReference>
<comment type="catalytic activity">
    <reaction evidence="1 13">
        <text>ATP + protein L-histidine = ADP + protein N-phospho-L-histidine.</text>
        <dbReference type="EC" id="2.7.13.3"/>
    </reaction>
</comment>
<protein>
    <recommendedName>
        <fullName evidence="13">Sensor histidine kinase</fullName>
        <ecNumber evidence="13">2.7.13.3</ecNumber>
    </recommendedName>
</protein>
<dbReference type="GO" id="GO:0051539">
    <property type="term" value="F:4 iron, 4 sulfur cluster binding"/>
    <property type="evidence" value="ECO:0007669"/>
    <property type="project" value="UniProtKB-KW"/>
</dbReference>
<keyword evidence="10 13" id="KW-0902">Two-component regulatory system</keyword>
<evidence type="ECO:0000313" key="17">
    <source>
        <dbReference type="Proteomes" id="UP000288291"/>
    </source>
</evidence>
<keyword evidence="17" id="KW-1185">Reference proteome</keyword>
<feature type="modified residue" description="Phosphohistidine; by autocatalysis" evidence="14">
    <location>
        <position position="150"/>
    </location>
</feature>
<keyword evidence="14" id="KW-0597">Phosphoprotein</keyword>
<dbReference type="Gene3D" id="1.20.5.1930">
    <property type="match status" value="1"/>
</dbReference>
<dbReference type="GO" id="GO:0016020">
    <property type="term" value="C:membrane"/>
    <property type="evidence" value="ECO:0007669"/>
    <property type="project" value="InterPro"/>
</dbReference>
<keyword evidence="13" id="KW-0547">Nucleotide-binding</keyword>
<keyword evidence="11" id="KW-0411">Iron-sulfur</keyword>
<evidence type="ECO:0000256" key="9">
    <source>
        <dbReference type="ARBA" id="ARBA00023004"/>
    </source>
</evidence>
<dbReference type="RefSeq" id="WP_103662449.1">
    <property type="nucleotide sequence ID" value="NZ_ML136878.1"/>
</dbReference>
<sequence>MLAKDNWLNTFFDQAADAIMIFKDDQLVLANRTAQNLQRDFNLDLNYLLELVQSEIDRQNTDFNNCNNCEILKKMSKISIPLTLDQDSTHPLEFSLIYSVIDADNNVYSLVLKSHDALKRVDQVELQKQLTQYVNQAHEDERKRISQDLHDSIAQGIYSAIRGLRRLEDDNLPDSERQYLNSMVEAQLDDTLHEVKTMALDIRPTVLDSFGLSAAIRALVKRSIENTGIEIDFIDHAQTDHLPKKMQNVLYRVTQESINNALKHANPNEISIVLVSHDHFIKLEVIDDGVGFDYHAGQFNGHSLGLMNMDERVRALNGFFNIESAPGKGTTVSVKFPIKNK</sequence>
<dbReference type="InterPro" id="IPR003594">
    <property type="entry name" value="HATPase_dom"/>
</dbReference>
<evidence type="ECO:0000256" key="7">
    <source>
        <dbReference type="ARBA" id="ARBA00022723"/>
    </source>
</evidence>
<dbReference type="PIRSF" id="PIRSF037432">
    <property type="entry name" value="STHK_NreB"/>
    <property type="match status" value="1"/>
</dbReference>
<dbReference type="SUPFAM" id="SSF55874">
    <property type="entry name" value="ATPase domain of HSP90 chaperone/DNA topoisomerase II/histidine kinase"/>
    <property type="match status" value="1"/>
</dbReference>
<keyword evidence="4" id="KW-0004">4Fe-4S</keyword>
<dbReference type="PANTHER" id="PTHR24421">
    <property type="entry name" value="NITRATE/NITRITE SENSOR PROTEIN NARX-RELATED"/>
    <property type="match status" value="1"/>
</dbReference>
<dbReference type="InterPro" id="IPR017203">
    <property type="entry name" value="Sig_transdc_His_kinase_NreB"/>
</dbReference>
<feature type="domain" description="Histidine kinase" evidence="15">
    <location>
        <begin position="152"/>
        <end position="340"/>
    </location>
</feature>
<comment type="subcellular location">
    <subcellularLocation>
        <location evidence="3">Cytoplasm</location>
    </subcellularLocation>
</comment>
<proteinExistence type="predicted"/>
<dbReference type="Pfam" id="PF02518">
    <property type="entry name" value="HATPase_c"/>
    <property type="match status" value="1"/>
</dbReference>
<dbReference type="InterPro" id="IPR036890">
    <property type="entry name" value="HATPase_C_sf"/>
</dbReference>
<dbReference type="GO" id="GO:0005524">
    <property type="term" value="F:ATP binding"/>
    <property type="evidence" value="ECO:0007669"/>
    <property type="project" value="UniProtKB-KW"/>
</dbReference>
<keyword evidence="9" id="KW-0408">Iron</keyword>
<dbReference type="EC" id="2.7.13.3" evidence="13"/>
<evidence type="ECO:0000256" key="1">
    <source>
        <dbReference type="ARBA" id="ARBA00000085"/>
    </source>
</evidence>